<evidence type="ECO:0000313" key="2">
    <source>
        <dbReference type="Proteomes" id="UP000005239"/>
    </source>
</evidence>
<accession>A0A8R1UAE4</accession>
<reference evidence="1" key="2">
    <citation type="submission" date="2022-06" db="UniProtKB">
        <authorList>
            <consortium name="EnsemblMetazoa"/>
        </authorList>
    </citation>
    <scope>IDENTIFICATION</scope>
    <source>
        <strain evidence="1">PS312</strain>
    </source>
</reference>
<reference evidence="2" key="1">
    <citation type="journal article" date="2008" name="Nat. Genet.">
        <title>The Pristionchus pacificus genome provides a unique perspective on nematode lifestyle and parasitism.</title>
        <authorList>
            <person name="Dieterich C."/>
            <person name="Clifton S.W."/>
            <person name="Schuster L.N."/>
            <person name="Chinwalla A."/>
            <person name="Delehaunty K."/>
            <person name="Dinkelacker I."/>
            <person name="Fulton L."/>
            <person name="Fulton R."/>
            <person name="Godfrey J."/>
            <person name="Minx P."/>
            <person name="Mitreva M."/>
            <person name="Roeseler W."/>
            <person name="Tian H."/>
            <person name="Witte H."/>
            <person name="Yang S.P."/>
            <person name="Wilson R.K."/>
            <person name="Sommer R.J."/>
        </authorList>
    </citation>
    <scope>NUCLEOTIDE SEQUENCE [LARGE SCALE GENOMIC DNA]</scope>
    <source>
        <strain evidence="2">PS312</strain>
    </source>
</reference>
<dbReference type="EnsemblMetazoa" id="PPA12349.1">
    <property type="protein sequence ID" value="PPA12349.1"/>
    <property type="gene ID" value="WBGene00101903"/>
</dbReference>
<organism evidence="1 2">
    <name type="scientific">Pristionchus pacificus</name>
    <name type="common">Parasitic nematode worm</name>
    <dbReference type="NCBI Taxonomy" id="54126"/>
    <lineage>
        <taxon>Eukaryota</taxon>
        <taxon>Metazoa</taxon>
        <taxon>Ecdysozoa</taxon>
        <taxon>Nematoda</taxon>
        <taxon>Chromadorea</taxon>
        <taxon>Rhabditida</taxon>
        <taxon>Rhabditina</taxon>
        <taxon>Diplogasteromorpha</taxon>
        <taxon>Diplogasteroidea</taxon>
        <taxon>Neodiplogasteridae</taxon>
        <taxon>Pristionchus</taxon>
    </lineage>
</organism>
<proteinExistence type="predicted"/>
<protein>
    <submittedName>
        <fullName evidence="1">Uncharacterized protein</fullName>
    </submittedName>
</protein>
<sequence>MRAKQRGHQIGNTIATETVSDDIMSLVEDEIIVIDHCESHHHDQKEEMRQREAQNMVNPSSTIRKQSLNLPARILELRAKQRGLEIGNPVTTEIAVDQSLNPSSTVRNLPLPSGILEARAHAKRQEEGKICLTASEETVEIPSPMILEKASTQTVCNIIDTLVNPPVNDPIDVPSTSKSAKSTQTSTVEIKVPYCIIQEPLSIFPLNDKRSYSLLWFVIHFSIRLITSNVIV</sequence>
<dbReference type="AlphaFoldDB" id="A0A8R1UAE4"/>
<evidence type="ECO:0000313" key="1">
    <source>
        <dbReference type="EnsemblMetazoa" id="PPA12349.1"/>
    </source>
</evidence>
<name>A0A8R1UAE4_PRIPA</name>
<gene>
    <name evidence="1" type="primary">WBGene00101903</name>
</gene>
<dbReference type="Proteomes" id="UP000005239">
    <property type="component" value="Unassembled WGS sequence"/>
</dbReference>
<keyword evidence="2" id="KW-1185">Reference proteome</keyword>